<evidence type="ECO:0000313" key="1">
    <source>
        <dbReference type="EMBL" id="KAK7432979.1"/>
    </source>
</evidence>
<comment type="caution">
    <text evidence="1">The sequence shown here is derived from an EMBL/GenBank/DDBJ whole genome shotgun (WGS) entry which is preliminary data.</text>
</comment>
<name>A0ABR1IJB6_9HYPO</name>
<protein>
    <submittedName>
        <fullName evidence="1">Uncharacterized protein</fullName>
    </submittedName>
</protein>
<dbReference type="Proteomes" id="UP001498421">
    <property type="component" value="Unassembled WGS sequence"/>
</dbReference>
<organism evidence="1 2">
    <name type="scientific">Neonectria magnoliae</name>
    <dbReference type="NCBI Taxonomy" id="2732573"/>
    <lineage>
        <taxon>Eukaryota</taxon>
        <taxon>Fungi</taxon>
        <taxon>Dikarya</taxon>
        <taxon>Ascomycota</taxon>
        <taxon>Pezizomycotina</taxon>
        <taxon>Sordariomycetes</taxon>
        <taxon>Hypocreomycetidae</taxon>
        <taxon>Hypocreales</taxon>
        <taxon>Nectriaceae</taxon>
        <taxon>Neonectria</taxon>
    </lineage>
</organism>
<gene>
    <name evidence="1" type="ORF">QQZ08_000450</name>
</gene>
<reference evidence="1 2" key="1">
    <citation type="journal article" date="2025" name="Microbiol. Resour. Announc.">
        <title>Draft genome sequences for Neonectria magnoliae and Neonectria punicea, canker pathogens of Liriodendron tulipifera and Acer saccharum in West Virginia.</title>
        <authorList>
            <person name="Petronek H.M."/>
            <person name="Kasson M.T."/>
            <person name="Metheny A.M."/>
            <person name="Stauder C.M."/>
            <person name="Lovett B."/>
            <person name="Lynch S.C."/>
            <person name="Garnas J.R."/>
            <person name="Kasson L.R."/>
            <person name="Stajich J.E."/>
        </authorList>
    </citation>
    <scope>NUCLEOTIDE SEQUENCE [LARGE SCALE GENOMIC DNA]</scope>
    <source>
        <strain evidence="1 2">NRRL 64651</strain>
    </source>
</reference>
<sequence length="54" mass="6110">MAVLREDTQAKCMKKAGFVDIVVKDIRFLHEDRLWPEAYRDGDGGRGGAVFIVE</sequence>
<dbReference type="EMBL" id="JAZAVK010000002">
    <property type="protein sequence ID" value="KAK7432979.1"/>
    <property type="molecule type" value="Genomic_DNA"/>
</dbReference>
<keyword evidence="2" id="KW-1185">Reference proteome</keyword>
<proteinExistence type="predicted"/>
<accession>A0ABR1IJB6</accession>
<evidence type="ECO:0000313" key="2">
    <source>
        <dbReference type="Proteomes" id="UP001498421"/>
    </source>
</evidence>